<reference evidence="1 2" key="1">
    <citation type="submission" date="2021-01" db="EMBL/GenBank/DDBJ databases">
        <title>Azospirillum sp. YIM DDC1 draft genome.</title>
        <authorList>
            <person name="Wang Y.-X."/>
        </authorList>
    </citation>
    <scope>NUCLEOTIDE SEQUENCE [LARGE SCALE GENOMIC DNA]</scope>
    <source>
        <strain evidence="1 2">YIM DDC1</strain>
    </source>
</reference>
<evidence type="ECO:0000313" key="2">
    <source>
        <dbReference type="Proteomes" id="UP000654452"/>
    </source>
</evidence>
<keyword evidence="2" id="KW-1185">Reference proteome</keyword>
<organism evidence="1 2">
    <name type="scientific">Azospirillum aestuarii</name>
    <dbReference type="NCBI Taxonomy" id="2802052"/>
    <lineage>
        <taxon>Bacteria</taxon>
        <taxon>Pseudomonadati</taxon>
        <taxon>Pseudomonadota</taxon>
        <taxon>Alphaproteobacteria</taxon>
        <taxon>Rhodospirillales</taxon>
        <taxon>Azospirillaceae</taxon>
        <taxon>Azospirillum</taxon>
    </lineage>
</organism>
<dbReference type="InterPro" id="IPR007332">
    <property type="entry name" value="DUF411"/>
</dbReference>
<sequence>MTMRERKRKVTTRSPYAHAAVMRRLREARWGLLLGVGLVGVHLITGSALFESAPVAAGELTVWESPTGNCCGKWIEHMRAAGFSAVVRDVEDMVRIRSGNEVPKALQSCHTAMVDGYVLEGHVPASDVTRLRTENPPVAGPSAPGMPASAPGMDHPSHPYDVVAFGRTGNGLYASH</sequence>
<dbReference type="RefSeq" id="WP_200486657.1">
    <property type="nucleotide sequence ID" value="NZ_JAEPIV010000020.1"/>
</dbReference>
<evidence type="ECO:0000313" key="1">
    <source>
        <dbReference type="EMBL" id="MBK4722020.1"/>
    </source>
</evidence>
<name>A0ABS1I4K9_9PROT</name>
<gene>
    <name evidence="1" type="ORF">JJL56_24505</name>
</gene>
<accession>A0ABS1I4K9</accession>
<dbReference type="Proteomes" id="UP000654452">
    <property type="component" value="Unassembled WGS sequence"/>
</dbReference>
<comment type="caution">
    <text evidence="1">The sequence shown here is derived from an EMBL/GenBank/DDBJ whole genome shotgun (WGS) entry which is preliminary data.</text>
</comment>
<dbReference type="EMBL" id="JAEPIV010000020">
    <property type="protein sequence ID" value="MBK4722020.1"/>
    <property type="molecule type" value="Genomic_DNA"/>
</dbReference>
<dbReference type="Pfam" id="PF04214">
    <property type="entry name" value="DUF411"/>
    <property type="match status" value="1"/>
</dbReference>
<protein>
    <submittedName>
        <fullName evidence="1">DUF411 domain-containing protein</fullName>
    </submittedName>
</protein>
<proteinExistence type="predicted"/>